<evidence type="ECO:0008006" key="4">
    <source>
        <dbReference type="Google" id="ProtNLM"/>
    </source>
</evidence>
<reference evidence="3" key="1">
    <citation type="journal article" date="2019" name="Int. J. Syst. Evol. Microbiol.">
        <title>The Global Catalogue of Microorganisms (GCM) 10K type strain sequencing project: providing services to taxonomists for standard genome sequencing and annotation.</title>
        <authorList>
            <consortium name="The Broad Institute Genomics Platform"/>
            <consortium name="The Broad Institute Genome Sequencing Center for Infectious Disease"/>
            <person name="Wu L."/>
            <person name="Ma J."/>
        </authorList>
    </citation>
    <scope>NUCLEOTIDE SEQUENCE [LARGE SCALE GENOMIC DNA]</scope>
    <source>
        <strain evidence="3">KCTC 23984</strain>
    </source>
</reference>
<proteinExistence type="predicted"/>
<keyword evidence="1" id="KW-0732">Signal</keyword>
<evidence type="ECO:0000313" key="2">
    <source>
        <dbReference type="EMBL" id="MFD2999723.1"/>
    </source>
</evidence>
<evidence type="ECO:0000313" key="3">
    <source>
        <dbReference type="Proteomes" id="UP001597641"/>
    </source>
</evidence>
<keyword evidence="3" id="KW-1185">Reference proteome</keyword>
<feature type="chain" id="PRO_5046401674" description="Phosphopeptide-binding protein" evidence="1">
    <location>
        <begin position="23"/>
        <end position="281"/>
    </location>
</feature>
<organism evidence="2 3">
    <name type="scientific">Pontibacter toksunensis</name>
    <dbReference type="NCBI Taxonomy" id="1332631"/>
    <lineage>
        <taxon>Bacteria</taxon>
        <taxon>Pseudomonadati</taxon>
        <taxon>Bacteroidota</taxon>
        <taxon>Cytophagia</taxon>
        <taxon>Cytophagales</taxon>
        <taxon>Hymenobacteraceae</taxon>
        <taxon>Pontibacter</taxon>
    </lineage>
</organism>
<dbReference type="PROSITE" id="PS51257">
    <property type="entry name" value="PROKAR_LIPOPROTEIN"/>
    <property type="match status" value="1"/>
</dbReference>
<comment type="caution">
    <text evidence="2">The sequence shown here is derived from an EMBL/GenBank/DDBJ whole genome shotgun (WGS) entry which is preliminary data.</text>
</comment>
<protein>
    <recommendedName>
        <fullName evidence="4">Phosphopeptide-binding protein</fullName>
    </recommendedName>
</protein>
<sequence length="281" mass="31078">MKKTYLLLASALMMGFTACDTARQTQDTESPTAATTPIRGGGPVPVGAVMSKGGLRVFAFNNSQNYPESMLRLNVPPAGGVVEPGPVQFDYDLSNYQLTRMTPHSNADHLANSQQGQHIHNIVDNEPYTAHYDTEFQKELTEGDHVILSFLSRSYHESLKHKGAYDLRVVTAGKPTERLNFDTNAPHMFYSRPKGEYVGKDTEQVMLDFYLVNTNLSASGNKVRATINGTEFMLDRWLPYIMEGLPMGENTIKLELVDNAGNVLPGPFNSVTRTFTLKPAA</sequence>
<name>A0ABW6BPG0_9BACT</name>
<gene>
    <name evidence="2" type="ORF">ACFS7Z_05085</name>
</gene>
<feature type="signal peptide" evidence="1">
    <location>
        <begin position="1"/>
        <end position="22"/>
    </location>
</feature>
<evidence type="ECO:0000256" key="1">
    <source>
        <dbReference type="SAM" id="SignalP"/>
    </source>
</evidence>
<dbReference type="RefSeq" id="WP_377481879.1">
    <property type="nucleotide sequence ID" value="NZ_JBHUOX010000003.1"/>
</dbReference>
<accession>A0ABW6BPG0</accession>
<dbReference type="Proteomes" id="UP001597641">
    <property type="component" value="Unassembled WGS sequence"/>
</dbReference>
<dbReference type="EMBL" id="JBHUOX010000003">
    <property type="protein sequence ID" value="MFD2999723.1"/>
    <property type="molecule type" value="Genomic_DNA"/>
</dbReference>